<evidence type="ECO:0000313" key="3">
    <source>
        <dbReference type="Proteomes" id="UP001140949"/>
    </source>
</evidence>
<dbReference type="InterPro" id="IPR023213">
    <property type="entry name" value="CAT-like_dom_sf"/>
</dbReference>
<dbReference type="SUPFAM" id="SSF52777">
    <property type="entry name" value="CoA-dependent acyltransferases"/>
    <property type="match status" value="1"/>
</dbReference>
<evidence type="ECO:0000256" key="1">
    <source>
        <dbReference type="ARBA" id="ARBA00022679"/>
    </source>
</evidence>
<comment type="caution">
    <text evidence="2">The sequence shown here is derived from an EMBL/GenBank/DDBJ whole genome shotgun (WGS) entry which is preliminary data.</text>
</comment>
<reference evidence="2" key="1">
    <citation type="journal article" date="2023" name="GigaByte">
        <title>Genome assembly of the bearded iris, Iris pallida Lam.</title>
        <authorList>
            <person name="Bruccoleri R.E."/>
            <person name="Oakeley E.J."/>
            <person name="Faust A.M.E."/>
            <person name="Altorfer M."/>
            <person name="Dessus-Babus S."/>
            <person name="Burckhardt D."/>
            <person name="Oertli M."/>
            <person name="Naumann U."/>
            <person name="Petersen F."/>
            <person name="Wong J."/>
        </authorList>
    </citation>
    <scope>NUCLEOTIDE SEQUENCE</scope>
    <source>
        <strain evidence="2">GSM-AAB239-AS_SAM_17_03QT</strain>
    </source>
</reference>
<protein>
    <submittedName>
        <fullName evidence="2">Acetyltransferase-like</fullName>
    </submittedName>
</protein>
<dbReference type="Pfam" id="PF02458">
    <property type="entry name" value="Transferase"/>
    <property type="match status" value="1"/>
</dbReference>
<gene>
    <name evidence="2" type="ORF">M6B38_184850</name>
</gene>
<dbReference type="EMBL" id="JANAVB010035817">
    <property type="protein sequence ID" value="KAJ6804805.1"/>
    <property type="molecule type" value="Genomic_DNA"/>
</dbReference>
<sequence length="468" mass="50434">MPTMASPPPLVQQISKCTVKPAPPPPHSAAAAAAAAVENLPLSVWDVAMLSAHYIQKGLLFSTPLPSADHLAHKLKSSLSLALRHFHPLAGRLATERAPGGSGLHVSIDCSADRGGAEFIHASAAGVTVAQVLTTTSRDVPSFVQDFFPYNLALNHDGHSIPLVAVQLTELADGGAFVALCFNHVVGDGTSFWHFFNSWAEIARSGNNESLALSQPPVHDRWFIDGEAPPVKLPFSDPSEFLERFAPPPLRERMFHFSSHSIAKLKAKANAERELVAAAGGTISSFQALSSLMWRSITRARGMTEEQPTSCRLAIQNRGRLRPPLSPHYFGNSIYPMATTTTVGELLRHGLGWAAALLHEAVRSHDDGAIRGLVRKYHERPAVYGLSGFDKRSVMMGSSPRFDMYGCDFGWGKAVALRSGAANKFDGKVSSYPGREGGGSVDLEVCLLPEYMAALEMDEEFMSVVSTS</sequence>
<reference evidence="2" key="2">
    <citation type="submission" date="2023-04" db="EMBL/GenBank/DDBJ databases">
        <authorList>
            <person name="Bruccoleri R.E."/>
            <person name="Oakeley E.J."/>
            <person name="Faust A.-M."/>
            <person name="Dessus-Babus S."/>
            <person name="Altorfer M."/>
            <person name="Burckhardt D."/>
            <person name="Oertli M."/>
            <person name="Naumann U."/>
            <person name="Petersen F."/>
            <person name="Wong J."/>
        </authorList>
    </citation>
    <scope>NUCLEOTIDE SEQUENCE</scope>
    <source>
        <strain evidence="2">GSM-AAB239-AS_SAM_17_03QT</strain>
        <tissue evidence="2">Leaf</tissue>
    </source>
</reference>
<dbReference type="PANTHER" id="PTHR31896:SF12">
    <property type="entry name" value="HXXXD-TYPE ACYL-TRANSFERASE FAMILY PROTEIN"/>
    <property type="match status" value="1"/>
</dbReference>
<dbReference type="InterPro" id="IPR051283">
    <property type="entry name" value="Sec_Metabolite_Acyltrans"/>
</dbReference>
<keyword evidence="3" id="KW-1185">Reference proteome</keyword>
<dbReference type="Gene3D" id="3.30.559.10">
    <property type="entry name" value="Chloramphenicol acetyltransferase-like domain"/>
    <property type="match status" value="2"/>
</dbReference>
<evidence type="ECO:0000313" key="2">
    <source>
        <dbReference type="EMBL" id="KAJ6804805.1"/>
    </source>
</evidence>
<accession>A0AAX6ELW1</accession>
<dbReference type="Proteomes" id="UP001140949">
    <property type="component" value="Unassembled WGS sequence"/>
</dbReference>
<dbReference type="GO" id="GO:0016740">
    <property type="term" value="F:transferase activity"/>
    <property type="evidence" value="ECO:0007669"/>
    <property type="project" value="UniProtKB-KW"/>
</dbReference>
<proteinExistence type="predicted"/>
<dbReference type="PANTHER" id="PTHR31896">
    <property type="entry name" value="FAMILY REGULATORY PROTEIN, PUTATIVE (AFU_ORTHOLOGUE AFUA_3G14730)-RELATED"/>
    <property type="match status" value="1"/>
</dbReference>
<dbReference type="AlphaFoldDB" id="A0AAX6ELW1"/>
<organism evidence="2 3">
    <name type="scientific">Iris pallida</name>
    <name type="common">Sweet iris</name>
    <dbReference type="NCBI Taxonomy" id="29817"/>
    <lineage>
        <taxon>Eukaryota</taxon>
        <taxon>Viridiplantae</taxon>
        <taxon>Streptophyta</taxon>
        <taxon>Embryophyta</taxon>
        <taxon>Tracheophyta</taxon>
        <taxon>Spermatophyta</taxon>
        <taxon>Magnoliopsida</taxon>
        <taxon>Liliopsida</taxon>
        <taxon>Asparagales</taxon>
        <taxon>Iridaceae</taxon>
        <taxon>Iridoideae</taxon>
        <taxon>Irideae</taxon>
        <taxon>Iris</taxon>
    </lineage>
</organism>
<name>A0AAX6ELW1_IRIPA</name>
<keyword evidence="1" id="KW-0808">Transferase</keyword>